<dbReference type="InterPro" id="IPR025955">
    <property type="entry name" value="TraC/Conjuga_ATPase"/>
</dbReference>
<organism evidence="2 3">
    <name type="scientific">Deinococcus soli</name>
    <name type="common">ex Cha et al. 2016</name>
    <dbReference type="NCBI Taxonomy" id="1309411"/>
    <lineage>
        <taxon>Bacteria</taxon>
        <taxon>Thermotogati</taxon>
        <taxon>Deinococcota</taxon>
        <taxon>Deinococci</taxon>
        <taxon>Deinococcales</taxon>
        <taxon>Deinococcaceae</taxon>
        <taxon>Deinococcus</taxon>
    </lineage>
</organism>
<keyword evidence="2" id="KW-0067">ATP-binding</keyword>
<comment type="caution">
    <text evidence="2">The sequence shown here is derived from an EMBL/GenBank/DDBJ whole genome shotgun (WGS) entry which is preliminary data.</text>
</comment>
<keyword evidence="2" id="KW-0547">Nucleotide-binding</keyword>
<feature type="domain" description="TraG P-loop" evidence="1">
    <location>
        <begin position="444"/>
        <end position="829"/>
    </location>
</feature>
<dbReference type="PANTHER" id="PTHR30121:SF6">
    <property type="entry name" value="SLR6007 PROTEIN"/>
    <property type="match status" value="1"/>
</dbReference>
<protein>
    <submittedName>
        <fullName evidence="2">Conjugal transfer ATP-binding protein TraC</fullName>
    </submittedName>
</protein>
<evidence type="ECO:0000313" key="2">
    <source>
        <dbReference type="EMBL" id="MDR6218516.1"/>
    </source>
</evidence>
<dbReference type="Pfam" id="PF19044">
    <property type="entry name" value="P-loop_TraG"/>
    <property type="match status" value="1"/>
</dbReference>
<reference evidence="2" key="1">
    <citation type="submission" date="2023-07" db="EMBL/GenBank/DDBJ databases">
        <title>Sorghum-associated microbial communities from plants grown in Nebraska, USA.</title>
        <authorList>
            <person name="Schachtman D."/>
        </authorList>
    </citation>
    <scope>NUCLEOTIDE SEQUENCE</scope>
    <source>
        <strain evidence="2">BE330</strain>
    </source>
</reference>
<evidence type="ECO:0000313" key="3">
    <source>
        <dbReference type="Proteomes" id="UP001185331"/>
    </source>
</evidence>
<dbReference type="PANTHER" id="PTHR30121">
    <property type="entry name" value="UNCHARACTERIZED PROTEIN YJGR-RELATED"/>
    <property type="match status" value="1"/>
</dbReference>
<dbReference type="EMBL" id="JAVDQK010000004">
    <property type="protein sequence ID" value="MDR6218516.1"/>
    <property type="molecule type" value="Genomic_DNA"/>
</dbReference>
<dbReference type="InterPro" id="IPR051162">
    <property type="entry name" value="T4SS_component"/>
</dbReference>
<name>A0AAE3XC08_9DEIO</name>
<dbReference type="GO" id="GO:0005524">
    <property type="term" value="F:ATP binding"/>
    <property type="evidence" value="ECO:0007669"/>
    <property type="project" value="UniProtKB-KW"/>
</dbReference>
<accession>A0AAE3XC08</accession>
<dbReference type="AlphaFoldDB" id="A0AAE3XC08"/>
<dbReference type="Pfam" id="PF11130">
    <property type="entry name" value="TraC_F_IV"/>
    <property type="match status" value="1"/>
</dbReference>
<dbReference type="SUPFAM" id="SSF52540">
    <property type="entry name" value="P-loop containing nucleoside triphosphate hydrolases"/>
    <property type="match status" value="1"/>
</dbReference>
<dbReference type="InterPro" id="IPR027417">
    <property type="entry name" value="P-loop_NTPase"/>
</dbReference>
<dbReference type="Gene3D" id="1.10.8.730">
    <property type="match status" value="1"/>
</dbReference>
<proteinExistence type="predicted"/>
<gene>
    <name evidence="2" type="ORF">J2Y00_002079</name>
</gene>
<dbReference type="RefSeq" id="WP_309855075.1">
    <property type="nucleotide sequence ID" value="NZ_JAVDQJ010000005.1"/>
</dbReference>
<evidence type="ECO:0000259" key="1">
    <source>
        <dbReference type="Pfam" id="PF19044"/>
    </source>
</evidence>
<dbReference type="InterPro" id="IPR043964">
    <property type="entry name" value="P-loop_TraG"/>
</dbReference>
<dbReference type="Proteomes" id="UP001185331">
    <property type="component" value="Unassembled WGS sequence"/>
</dbReference>
<dbReference type="Gene3D" id="3.40.50.300">
    <property type="entry name" value="P-loop containing nucleotide triphosphate hydrolases"/>
    <property type="match status" value="1"/>
</dbReference>
<sequence>MSLFNTNKNLTPGLPFWDIQDGVMFNHDGSVEVGIELTPPTNTFLDDNRMEELWKQLRTVLRLGTPEHGRTRVYVESSPDNGQTIRDYREIITEHPLVRTMVDSRARHLELRRLQGRVNQWRFVVTCTIPSRKRAKGQSYGEDEFKQALARAREVRGRLKTMLDIAGFKPHAMDDQGVFEFIWRYLNPGLASSKPPKYITPAQRTYYPEVILEEFPDLESVTTRRQLACSEVDNTRPHHLMVGDRFVKTIAMKRIPDETRIGMVESVLTALGGKHFYLVVDYYHEPHGDILRQIQKQARQFNATATDETVGYIDPNVKVGLRETEGVLEHMSLTGQHVFSTGVALVLVAREQEELQYMQERSIAALSSMGGVMPVVGNVQNVTLYLEELMPFGGTRNSFKFKAMEENSADFFPLAGPWVGEKPISVYGNRWGGLTGLNFFSSRSNNYNMLVLGGSGSGKTFFVQSMLKDIIANGGDVMVVDRGWGYKPLMEAIGASIIPLQAGGGVSINPFDLPDGETEPDDEQLGFLNGLIRTMMPGEGGAREAVENAIITEALKRTYRLALSDRPDETGAYKPYYKGARLSDFVGVLMTMDEIGSSKMADFEKETARSLALALRNWTGDTPNGRFVDRETSVRIDNVAMYFETSALEKYPELSTIALLLLGDLIWKRAKARPHVPKIAVFDEAWALLKNPYAQTIIVDLFRRARRYKMSACAVSQSLQDFMNIPGILQSTSYYFVGKLPGETGLVRDLLKLDGKAIEQFESLANQKGEYSEFLAWIRKEDGIEGDIIRLEPSPLEYWTFTTNRDDEFRREEVIKQHGGDLIRALKSLSGLT</sequence>